<dbReference type="PANTHER" id="PTHR33164:SF13">
    <property type="entry name" value="4-HYDROXYPHENYLACETATE CATABOLISM PROTEIN"/>
    <property type="match status" value="1"/>
</dbReference>
<proteinExistence type="predicted"/>
<evidence type="ECO:0000259" key="5">
    <source>
        <dbReference type="PROSITE" id="PS50995"/>
    </source>
</evidence>
<dbReference type="InterPro" id="IPR036388">
    <property type="entry name" value="WH-like_DNA-bd_sf"/>
</dbReference>
<evidence type="ECO:0000256" key="1">
    <source>
        <dbReference type="ARBA" id="ARBA00023015"/>
    </source>
</evidence>
<dbReference type="InterPro" id="IPR039422">
    <property type="entry name" value="MarR/SlyA-like"/>
</dbReference>
<accession>A0A1W0CAU8</accession>
<dbReference type="GO" id="GO:0003677">
    <property type="term" value="F:DNA binding"/>
    <property type="evidence" value="ECO:0007669"/>
    <property type="project" value="UniProtKB-KW"/>
</dbReference>
<dbReference type="GO" id="GO:0006950">
    <property type="term" value="P:response to stress"/>
    <property type="evidence" value="ECO:0007669"/>
    <property type="project" value="TreeGrafter"/>
</dbReference>
<dbReference type="InterPro" id="IPR023187">
    <property type="entry name" value="Tscrpt_reg_MarR-type_CS"/>
</dbReference>
<dbReference type="GO" id="GO:0003700">
    <property type="term" value="F:DNA-binding transcription factor activity"/>
    <property type="evidence" value="ECO:0007669"/>
    <property type="project" value="InterPro"/>
</dbReference>
<dbReference type="SMART" id="SM00347">
    <property type="entry name" value="HTH_MARR"/>
    <property type="match status" value="1"/>
</dbReference>
<evidence type="ECO:0000313" key="7">
    <source>
        <dbReference type="Proteomes" id="UP000192721"/>
    </source>
</evidence>
<dbReference type="Proteomes" id="UP000192721">
    <property type="component" value="Unassembled WGS sequence"/>
</dbReference>
<comment type="caution">
    <text evidence="6">The sequence shown here is derived from an EMBL/GenBank/DDBJ whole genome shotgun (WGS) entry which is preliminary data.</text>
</comment>
<dbReference type="InterPro" id="IPR012712">
    <property type="entry name" value="HpaR/FarR"/>
</dbReference>
<evidence type="ECO:0000256" key="2">
    <source>
        <dbReference type="ARBA" id="ARBA00023125"/>
    </source>
</evidence>
<dbReference type="AlphaFoldDB" id="A0A1W0CAU8"/>
<dbReference type="InterPro" id="IPR036390">
    <property type="entry name" value="WH_DNA-bd_sf"/>
</dbReference>
<keyword evidence="3" id="KW-0804">Transcription</keyword>
<sequence length="185" mass="21387">MIKINIKQRSLQLPLQLLRARESVIAHFRPIYRHHKITEQQWRILQLLQDFGTQKTGNIANQVCILPPSLTRMLDLMEKVGLIHRHRALNDRRSMLISLSPKGRKLVRVMSPILEDQYLLLQNHLGQEKMTQLHALLDDLERLSPPHNDPPPLRHWSTPMRMQTVSSSALSENKKVSTISPDSPA</sequence>
<reference evidence="6 7" key="1">
    <citation type="submission" date="2017-02" db="EMBL/GenBank/DDBJ databases">
        <title>Chromobacterium haemolyticum H5244.</title>
        <authorList>
            <person name="Gulvik C.A."/>
        </authorList>
    </citation>
    <scope>NUCLEOTIDE SEQUENCE [LARGE SCALE GENOMIC DNA]</scope>
    <source>
        <strain evidence="6 7">H5244</strain>
    </source>
</reference>
<dbReference type="NCBIfam" id="TIGR02337">
    <property type="entry name" value="HpaR"/>
    <property type="match status" value="1"/>
</dbReference>
<dbReference type="GO" id="GO:0045892">
    <property type="term" value="P:negative regulation of DNA-templated transcription"/>
    <property type="evidence" value="ECO:0007669"/>
    <property type="project" value="InterPro"/>
</dbReference>
<feature type="domain" description="HTH marR-type" evidence="5">
    <location>
        <begin position="10"/>
        <end position="142"/>
    </location>
</feature>
<dbReference type="PROSITE" id="PS50995">
    <property type="entry name" value="HTH_MARR_2"/>
    <property type="match status" value="1"/>
</dbReference>
<dbReference type="InterPro" id="IPR000835">
    <property type="entry name" value="HTH_MarR-typ"/>
</dbReference>
<dbReference type="RefSeq" id="WP_081557041.1">
    <property type="nucleotide sequence ID" value="NZ_MUKV01000054.1"/>
</dbReference>
<name>A0A1W0CAU8_9NEIS</name>
<protein>
    <submittedName>
        <fullName evidence="6">Homoprotocatechuate degradation operon regulator, HpaR</fullName>
    </submittedName>
</protein>
<dbReference type="PROSITE" id="PS01117">
    <property type="entry name" value="HTH_MARR_1"/>
    <property type="match status" value="1"/>
</dbReference>
<gene>
    <name evidence="6" type="ORF">B0T45_22465</name>
</gene>
<keyword evidence="1" id="KW-0805">Transcription regulation</keyword>
<dbReference type="PANTHER" id="PTHR33164">
    <property type="entry name" value="TRANSCRIPTIONAL REGULATOR, MARR FAMILY"/>
    <property type="match status" value="1"/>
</dbReference>
<evidence type="ECO:0000313" key="6">
    <source>
        <dbReference type="EMBL" id="OQS31848.1"/>
    </source>
</evidence>
<keyword evidence="2" id="KW-0238">DNA-binding</keyword>
<evidence type="ECO:0000256" key="4">
    <source>
        <dbReference type="SAM" id="MobiDB-lite"/>
    </source>
</evidence>
<dbReference type="Pfam" id="PF01047">
    <property type="entry name" value="MarR"/>
    <property type="match status" value="1"/>
</dbReference>
<dbReference type="PRINTS" id="PR00598">
    <property type="entry name" value="HTHMARR"/>
</dbReference>
<feature type="compositionally biased region" description="Polar residues" evidence="4">
    <location>
        <begin position="160"/>
        <end position="185"/>
    </location>
</feature>
<dbReference type="SUPFAM" id="SSF46785">
    <property type="entry name" value="Winged helix' DNA-binding domain"/>
    <property type="match status" value="1"/>
</dbReference>
<organism evidence="6 7">
    <name type="scientific">Chromobacterium haemolyticum</name>
    <dbReference type="NCBI Taxonomy" id="394935"/>
    <lineage>
        <taxon>Bacteria</taxon>
        <taxon>Pseudomonadati</taxon>
        <taxon>Pseudomonadota</taxon>
        <taxon>Betaproteobacteria</taxon>
        <taxon>Neisseriales</taxon>
        <taxon>Chromobacteriaceae</taxon>
        <taxon>Chromobacterium</taxon>
    </lineage>
</organism>
<evidence type="ECO:0000256" key="3">
    <source>
        <dbReference type="ARBA" id="ARBA00023163"/>
    </source>
</evidence>
<dbReference type="Gene3D" id="1.10.10.10">
    <property type="entry name" value="Winged helix-like DNA-binding domain superfamily/Winged helix DNA-binding domain"/>
    <property type="match status" value="1"/>
</dbReference>
<dbReference type="EMBL" id="MUKV01000054">
    <property type="protein sequence ID" value="OQS31848.1"/>
    <property type="molecule type" value="Genomic_DNA"/>
</dbReference>
<feature type="region of interest" description="Disordered" evidence="4">
    <location>
        <begin position="141"/>
        <end position="185"/>
    </location>
</feature>